<evidence type="ECO:0000259" key="11">
    <source>
        <dbReference type="Pfam" id="PF02885"/>
    </source>
</evidence>
<name>A0A3G1L183_FORW1</name>
<accession>A0A3G1L183</accession>
<feature type="domain" description="Glycosyl transferase family 3 N-terminal" evidence="11">
    <location>
        <begin position="3"/>
        <end position="65"/>
    </location>
</feature>
<organism evidence="12 13">
    <name type="scientific">Formimonas warabiya</name>
    <dbReference type="NCBI Taxonomy" id="1761012"/>
    <lineage>
        <taxon>Bacteria</taxon>
        <taxon>Bacillati</taxon>
        <taxon>Bacillota</taxon>
        <taxon>Clostridia</taxon>
        <taxon>Eubacteriales</taxon>
        <taxon>Peptococcaceae</taxon>
        <taxon>Candidatus Formimonas</taxon>
    </lineage>
</organism>
<feature type="binding site" evidence="9">
    <location>
        <begin position="108"/>
        <end position="116"/>
    </location>
    <ligand>
        <name>5-phospho-alpha-D-ribose 1-diphosphate</name>
        <dbReference type="ChEBI" id="CHEBI:58017"/>
    </ligand>
</feature>
<feature type="binding site" evidence="9">
    <location>
        <position position="80"/>
    </location>
    <ligand>
        <name>anthranilate</name>
        <dbReference type="ChEBI" id="CHEBI:16567"/>
        <label>1</label>
    </ligand>
</feature>
<evidence type="ECO:0000256" key="4">
    <source>
        <dbReference type="ARBA" id="ARBA00022679"/>
    </source>
</evidence>
<dbReference type="InterPro" id="IPR035902">
    <property type="entry name" value="Nuc_phospho_transferase"/>
</dbReference>
<dbReference type="GO" id="GO:0005829">
    <property type="term" value="C:cytosol"/>
    <property type="evidence" value="ECO:0007669"/>
    <property type="project" value="TreeGrafter"/>
</dbReference>
<dbReference type="AlphaFoldDB" id="A0A3G1L183"/>
<dbReference type="InterPro" id="IPR017459">
    <property type="entry name" value="Glycosyl_Trfase_fam3_N_dom"/>
</dbReference>
<dbReference type="PANTHER" id="PTHR43285:SF2">
    <property type="entry name" value="ANTHRANILATE PHOSPHORIBOSYLTRANSFERASE"/>
    <property type="match status" value="1"/>
</dbReference>
<reference evidence="12 13" key="1">
    <citation type="submission" date="2016-10" db="EMBL/GenBank/DDBJ databases">
        <title>Complete Genome Sequence of Peptococcaceae strain DCMF.</title>
        <authorList>
            <person name="Edwards R.J."/>
            <person name="Holland S.I."/>
            <person name="Deshpande N.P."/>
            <person name="Wong Y.K."/>
            <person name="Ertan H."/>
            <person name="Manefield M."/>
            <person name="Russell T.L."/>
            <person name="Lee M.J."/>
        </authorList>
    </citation>
    <scope>NUCLEOTIDE SEQUENCE [LARGE SCALE GENOMIC DNA]</scope>
    <source>
        <strain evidence="12 13">DCMF</strain>
    </source>
</reference>
<dbReference type="KEGG" id="fwa:DCMF_05925"/>
<dbReference type="InterPro" id="IPR005940">
    <property type="entry name" value="Anthranilate_Pribosyl_Tfrase"/>
</dbReference>
<dbReference type="Pfam" id="PF02885">
    <property type="entry name" value="Glycos_trans_3N"/>
    <property type="match status" value="1"/>
</dbReference>
<dbReference type="GO" id="GO:0000287">
    <property type="term" value="F:magnesium ion binding"/>
    <property type="evidence" value="ECO:0007669"/>
    <property type="project" value="UniProtKB-UniRule"/>
</dbReference>
<dbReference type="EMBL" id="CP017634">
    <property type="protein sequence ID" value="ATW28389.1"/>
    <property type="molecule type" value="Genomic_DNA"/>
</dbReference>
<dbReference type="Gene3D" id="3.40.1030.10">
    <property type="entry name" value="Nucleoside phosphorylase/phosphoribosyltransferase catalytic domain"/>
    <property type="match status" value="1"/>
</dbReference>
<keyword evidence="6 9" id="KW-0057">Aromatic amino acid biosynthesis</keyword>
<evidence type="ECO:0000256" key="8">
    <source>
        <dbReference type="ARBA" id="ARBA00061188"/>
    </source>
</evidence>
<feature type="binding site" evidence="9">
    <location>
        <position position="92"/>
    </location>
    <ligand>
        <name>Mg(2+)</name>
        <dbReference type="ChEBI" id="CHEBI:18420"/>
        <label>1</label>
    </ligand>
</feature>
<dbReference type="RefSeq" id="WP_148137756.1">
    <property type="nucleotide sequence ID" value="NZ_CP017634.1"/>
</dbReference>
<feature type="binding site" evidence="9">
    <location>
        <position position="80"/>
    </location>
    <ligand>
        <name>5-phospho-alpha-D-ribose 1-diphosphate</name>
        <dbReference type="ChEBI" id="CHEBI:58017"/>
    </ligand>
</feature>
<dbReference type="GO" id="GO:0004048">
    <property type="term" value="F:anthranilate phosphoribosyltransferase activity"/>
    <property type="evidence" value="ECO:0007669"/>
    <property type="project" value="UniProtKB-UniRule"/>
</dbReference>
<dbReference type="Gene3D" id="1.20.970.10">
    <property type="entry name" value="Transferase, Pyrimidine Nucleoside Phosphorylase, Chain C"/>
    <property type="match status" value="1"/>
</dbReference>
<dbReference type="Proteomes" id="UP000323521">
    <property type="component" value="Chromosome"/>
</dbReference>
<comment type="similarity">
    <text evidence="8">In the C-terminal section; belongs to the anthranilate phosphoribosyltransferase family.</text>
</comment>
<sequence length="342" mass="36132">MMKEAISKVIMGTNLTSAEAEAVMGQMMEGRATDAQIGSFLTGLRIKGETVEEIFGCAQVMRDKAVPFRTCHTQVVDTCGTGGDGTGTFNISTTVAFVVAGAGLAVAKHGNRSVSSKSGSADVLNALGVNIQLSPEEVELVLDRTGIGFLFAPVFHQAMKYAVGPRREIGIRSIFNILGPLTNPARARYQVVGVYDEKLTETLAAVLDCLGVEGACVVHGAGGLDEVSTLGPSKITLLRQGKMETFRIAPEEFGLPVRKLSDIQGDDACYNAQITRQVLNGEKGPAREIVLLNAAAAFLACGTAKDFAEGMKMAAHVIDHGQAKEKMDQLIAVSNSSLRRGA</sequence>
<dbReference type="OrthoDB" id="9806430at2"/>
<dbReference type="SUPFAM" id="SSF47648">
    <property type="entry name" value="Nucleoside phosphorylase/phosphoribosyltransferase N-terminal domain"/>
    <property type="match status" value="1"/>
</dbReference>
<proteinExistence type="inferred from homology"/>
<evidence type="ECO:0000256" key="5">
    <source>
        <dbReference type="ARBA" id="ARBA00022822"/>
    </source>
</evidence>
<evidence type="ECO:0000313" key="12">
    <source>
        <dbReference type="EMBL" id="ATW28389.1"/>
    </source>
</evidence>
<feature type="binding site" evidence="9">
    <location>
        <position position="120"/>
    </location>
    <ligand>
        <name>5-phospho-alpha-D-ribose 1-diphosphate</name>
        <dbReference type="ChEBI" id="CHEBI:58017"/>
    </ligand>
</feature>
<evidence type="ECO:0000256" key="2">
    <source>
        <dbReference type="ARBA" id="ARBA00022605"/>
    </source>
</evidence>
<dbReference type="FunFam" id="3.40.1030.10:FF:000002">
    <property type="entry name" value="Anthranilate phosphoribosyltransferase"/>
    <property type="match status" value="1"/>
</dbReference>
<dbReference type="GO" id="GO:0000162">
    <property type="term" value="P:L-tryptophan biosynthetic process"/>
    <property type="evidence" value="ECO:0007669"/>
    <property type="project" value="UniProtKB-UniRule"/>
</dbReference>
<evidence type="ECO:0000256" key="1">
    <source>
        <dbReference type="ARBA" id="ARBA00004907"/>
    </source>
</evidence>
<dbReference type="NCBIfam" id="TIGR01245">
    <property type="entry name" value="trpD"/>
    <property type="match status" value="1"/>
</dbReference>
<keyword evidence="9" id="KW-0460">Magnesium</keyword>
<feature type="binding site" evidence="9">
    <location>
        <position position="111"/>
    </location>
    <ligand>
        <name>anthranilate</name>
        <dbReference type="ChEBI" id="CHEBI:16567"/>
        <label>1</label>
    </ligand>
</feature>
<comment type="cofactor">
    <cofactor evidence="9">
        <name>Mg(2+)</name>
        <dbReference type="ChEBI" id="CHEBI:18420"/>
    </cofactor>
    <text evidence="9">Binds 2 magnesium ions per monomer.</text>
</comment>
<feature type="binding site" evidence="9">
    <location>
        <position position="226"/>
    </location>
    <ligand>
        <name>Mg(2+)</name>
        <dbReference type="ChEBI" id="CHEBI:18420"/>
        <label>2</label>
    </ligand>
</feature>
<dbReference type="SUPFAM" id="SSF52418">
    <property type="entry name" value="Nucleoside phosphorylase/phosphoribosyltransferase catalytic domain"/>
    <property type="match status" value="1"/>
</dbReference>
<dbReference type="Pfam" id="PF00591">
    <property type="entry name" value="Glycos_transf_3"/>
    <property type="match status" value="1"/>
</dbReference>
<feature type="binding site" evidence="9">
    <location>
        <position position="226"/>
    </location>
    <ligand>
        <name>Mg(2+)</name>
        <dbReference type="ChEBI" id="CHEBI:18420"/>
        <label>1</label>
    </ligand>
</feature>
<evidence type="ECO:0000313" key="13">
    <source>
        <dbReference type="Proteomes" id="UP000323521"/>
    </source>
</evidence>
<dbReference type="InterPro" id="IPR036320">
    <property type="entry name" value="Glycosyl_Trfase_fam3_N_dom_sf"/>
</dbReference>
<keyword evidence="5 9" id="KW-0822">Tryptophan biosynthesis</keyword>
<feature type="binding site" evidence="9">
    <location>
        <begin position="83"/>
        <end position="84"/>
    </location>
    <ligand>
        <name>5-phospho-alpha-D-ribose 1-diphosphate</name>
        <dbReference type="ChEBI" id="CHEBI:58017"/>
    </ligand>
</feature>
<comment type="catalytic activity">
    <reaction evidence="7 9">
        <text>N-(5-phospho-beta-D-ribosyl)anthranilate + diphosphate = 5-phospho-alpha-D-ribose 1-diphosphate + anthranilate</text>
        <dbReference type="Rhea" id="RHEA:11768"/>
        <dbReference type="ChEBI" id="CHEBI:16567"/>
        <dbReference type="ChEBI" id="CHEBI:18277"/>
        <dbReference type="ChEBI" id="CHEBI:33019"/>
        <dbReference type="ChEBI" id="CHEBI:58017"/>
        <dbReference type="EC" id="2.4.2.18"/>
    </reaction>
</comment>
<dbReference type="UniPathway" id="UPA00035">
    <property type="reaction ID" value="UER00041"/>
</dbReference>
<feature type="binding site" evidence="9">
    <location>
        <position position="88"/>
    </location>
    <ligand>
        <name>5-phospho-alpha-D-ribose 1-diphosphate</name>
        <dbReference type="ChEBI" id="CHEBI:58017"/>
    </ligand>
</feature>
<evidence type="ECO:0000256" key="7">
    <source>
        <dbReference type="ARBA" id="ARBA00052328"/>
    </source>
</evidence>
<comment type="pathway">
    <text evidence="1 9">Amino-acid biosynthesis; L-tryptophan biosynthesis; L-tryptophan from chorismate: step 2/5.</text>
</comment>
<protein>
    <recommendedName>
        <fullName evidence="9">Anthranilate phosphoribosyltransferase</fullName>
        <ecNumber evidence="9">2.4.2.18</ecNumber>
    </recommendedName>
</protein>
<feature type="binding site" evidence="9">
    <location>
        <position position="225"/>
    </location>
    <ligand>
        <name>Mg(2+)</name>
        <dbReference type="ChEBI" id="CHEBI:18420"/>
        <label>2</label>
    </ligand>
</feature>
<dbReference type="EC" id="2.4.2.18" evidence="9"/>
<gene>
    <name evidence="9" type="primary">trpD</name>
    <name evidence="12" type="ORF">DCMF_05925</name>
</gene>
<evidence type="ECO:0000256" key="9">
    <source>
        <dbReference type="HAMAP-Rule" id="MF_00211"/>
    </source>
</evidence>
<feature type="domain" description="Glycosyl transferase family 3" evidence="10">
    <location>
        <begin position="73"/>
        <end position="323"/>
    </location>
</feature>
<feature type="binding site" evidence="9">
    <location>
        <position position="166"/>
    </location>
    <ligand>
        <name>anthranilate</name>
        <dbReference type="ChEBI" id="CHEBI:16567"/>
        <label>2</label>
    </ligand>
</feature>
<dbReference type="InterPro" id="IPR000312">
    <property type="entry name" value="Glycosyl_Trfase_fam3"/>
</dbReference>
<comment type="function">
    <text evidence="9">Catalyzes the transfer of the phosphoribosyl group of 5-phosphorylribose-1-pyrophosphate (PRPP) to anthranilate to yield N-(5'-phosphoribosyl)-anthranilate (PRA).</text>
</comment>
<feature type="binding site" evidence="9">
    <location>
        <begin position="90"/>
        <end position="93"/>
    </location>
    <ligand>
        <name>5-phospho-alpha-D-ribose 1-diphosphate</name>
        <dbReference type="ChEBI" id="CHEBI:58017"/>
    </ligand>
</feature>
<dbReference type="HAMAP" id="MF_00211">
    <property type="entry name" value="TrpD"/>
    <property type="match status" value="1"/>
</dbReference>
<comment type="subunit">
    <text evidence="9">Homodimer.</text>
</comment>
<keyword evidence="13" id="KW-1185">Reference proteome</keyword>
<evidence type="ECO:0000256" key="6">
    <source>
        <dbReference type="ARBA" id="ARBA00023141"/>
    </source>
</evidence>
<evidence type="ECO:0000256" key="3">
    <source>
        <dbReference type="ARBA" id="ARBA00022676"/>
    </source>
</evidence>
<keyword evidence="4 9" id="KW-0808">Transferase</keyword>
<keyword evidence="3 9" id="KW-0328">Glycosyltransferase</keyword>
<comment type="caution">
    <text evidence="9">Lacks conserved residue(s) required for the propagation of feature annotation.</text>
</comment>
<dbReference type="PANTHER" id="PTHR43285">
    <property type="entry name" value="ANTHRANILATE PHOSPHORIBOSYLTRANSFERASE"/>
    <property type="match status" value="1"/>
</dbReference>
<keyword evidence="2 9" id="KW-0028">Amino-acid biosynthesis</keyword>
<evidence type="ECO:0000259" key="10">
    <source>
        <dbReference type="Pfam" id="PF00591"/>
    </source>
</evidence>
<comment type="similarity">
    <text evidence="9">Belongs to the anthranilate phosphoribosyltransferase family.</text>
</comment>
<keyword evidence="9" id="KW-0479">Metal-binding</keyword>